<keyword evidence="2" id="KW-1185">Reference proteome</keyword>
<comment type="caution">
    <text evidence="1">The sequence shown here is derived from an EMBL/GenBank/DDBJ whole genome shotgun (WGS) entry which is preliminary data.</text>
</comment>
<dbReference type="OrthoDB" id="583154at2"/>
<evidence type="ECO:0008006" key="3">
    <source>
        <dbReference type="Google" id="ProtNLM"/>
    </source>
</evidence>
<dbReference type="InterPro" id="IPR045864">
    <property type="entry name" value="aa-tRNA-synth_II/BPL/LPL"/>
</dbReference>
<dbReference type="EMBL" id="LBDA02000044">
    <property type="protein sequence ID" value="OIK25981.1"/>
    <property type="molecule type" value="Genomic_DNA"/>
</dbReference>
<sequence>MRTPDPGLRAPVDVTDGLVTLGPEAVRLRAALDRVFTGWAAAAGAAEVLYPPLIPVADLARFDYFTNFPHLVLAATAVNTDAIADLPTHPAEPATTLGGHQLARAGLVLPSAACYNAYLSLAGSRLDEPVRFTTIAQCFRRETHYEGLRRLHGFTMREIIAVGDAETVKGHLTTHKDLVLGFAAHLGLDLTTEVATDPFFDANGSRAVMQRLFPTKEEFVADGGLAIASVNYHRNFFGERAEITYAGEEAHTSCVAFGMERWLHVLAGRFHGDWQAAEEAVASFPLPGGTA</sequence>
<dbReference type="SUPFAM" id="SSF55681">
    <property type="entry name" value="Class II aaRS and biotin synthetases"/>
    <property type="match status" value="1"/>
</dbReference>
<name>A0A1J4PYH7_9ACTN</name>
<evidence type="ECO:0000313" key="1">
    <source>
        <dbReference type="EMBL" id="OIK25981.1"/>
    </source>
</evidence>
<dbReference type="Proteomes" id="UP000034838">
    <property type="component" value="Unassembled WGS sequence"/>
</dbReference>
<dbReference type="AlphaFoldDB" id="A0A1J4PYH7"/>
<proteinExistence type="predicted"/>
<protein>
    <recommendedName>
        <fullName evidence="3">Aminoacyl-transfer RNA synthetases class-II family profile domain-containing protein</fullName>
    </recommendedName>
</protein>
<gene>
    <name evidence="1" type="ORF">VT52_019070</name>
</gene>
<evidence type="ECO:0000313" key="2">
    <source>
        <dbReference type="Proteomes" id="UP000034838"/>
    </source>
</evidence>
<accession>A0A1J4PYH7</accession>
<organism evidence="1 2">
    <name type="scientific">Streptomyces malaysiense</name>
    <dbReference type="NCBI Taxonomy" id="1428626"/>
    <lineage>
        <taxon>Bacteria</taxon>
        <taxon>Bacillati</taxon>
        <taxon>Actinomycetota</taxon>
        <taxon>Actinomycetes</taxon>
        <taxon>Kitasatosporales</taxon>
        <taxon>Streptomycetaceae</taxon>
        <taxon>Streptomyces</taxon>
    </lineage>
</organism>
<dbReference type="RefSeq" id="WP_046428033.1">
    <property type="nucleotide sequence ID" value="NZ_LBDA02000044.1"/>
</dbReference>
<reference evidence="1" key="1">
    <citation type="submission" date="2016-10" db="EMBL/GenBank/DDBJ databases">
        <title>Genome sequence of Streptomyces malaysiense MUSC 136.</title>
        <authorList>
            <person name="Lee L.-H."/>
            <person name="Ser H.-L."/>
        </authorList>
    </citation>
    <scope>NUCLEOTIDE SEQUENCE [LARGE SCALE GENOMIC DNA]</scope>
    <source>
        <strain evidence="1">MUSC 136</strain>
    </source>
</reference>
<dbReference type="Gene3D" id="3.30.930.10">
    <property type="entry name" value="Bira Bifunctional Protein, Domain 2"/>
    <property type="match status" value="1"/>
</dbReference>